<dbReference type="EMBL" id="CAXDID020000212">
    <property type="protein sequence ID" value="CAL6056958.1"/>
    <property type="molecule type" value="Genomic_DNA"/>
</dbReference>
<accession>A0AA86RQV8</accession>
<evidence type="ECO:0000313" key="3">
    <source>
        <dbReference type="EMBL" id="CAL6056958.1"/>
    </source>
</evidence>
<evidence type="ECO:0000256" key="1">
    <source>
        <dbReference type="SAM" id="Coils"/>
    </source>
</evidence>
<reference evidence="3 4" key="2">
    <citation type="submission" date="2024-07" db="EMBL/GenBank/DDBJ databases">
        <authorList>
            <person name="Akdeniz Z."/>
        </authorList>
    </citation>
    <scope>NUCLEOTIDE SEQUENCE [LARGE SCALE GENOMIC DNA]</scope>
</reference>
<evidence type="ECO:0000313" key="4">
    <source>
        <dbReference type="Proteomes" id="UP001642409"/>
    </source>
</evidence>
<dbReference type="EMBL" id="CATOUU010001182">
    <property type="protein sequence ID" value="CAI9977973.1"/>
    <property type="molecule type" value="Genomic_DNA"/>
</dbReference>
<keyword evidence="1" id="KW-0175">Coiled coil</keyword>
<feature type="coiled-coil region" evidence="1">
    <location>
        <begin position="77"/>
        <end position="122"/>
    </location>
</feature>
<reference evidence="2" key="1">
    <citation type="submission" date="2023-06" db="EMBL/GenBank/DDBJ databases">
        <authorList>
            <person name="Kurt Z."/>
        </authorList>
    </citation>
    <scope>NUCLEOTIDE SEQUENCE</scope>
</reference>
<gene>
    <name evidence="3" type="ORF">HINF_LOCUS47275</name>
    <name evidence="2" type="ORF">HINF_LOCUS65618</name>
</gene>
<proteinExistence type="predicted"/>
<name>A0AA86RQV8_9EUKA</name>
<dbReference type="Proteomes" id="UP001642409">
    <property type="component" value="Unassembled WGS sequence"/>
</dbReference>
<keyword evidence="4" id="KW-1185">Reference proteome</keyword>
<comment type="caution">
    <text evidence="2">The sequence shown here is derived from an EMBL/GenBank/DDBJ whole genome shotgun (WGS) entry which is preliminary data.</text>
</comment>
<protein>
    <submittedName>
        <fullName evidence="3">Hypothetical_protein</fullName>
    </submittedName>
</protein>
<evidence type="ECO:0000313" key="2">
    <source>
        <dbReference type="EMBL" id="CAI9977973.1"/>
    </source>
</evidence>
<organism evidence="2">
    <name type="scientific">Hexamita inflata</name>
    <dbReference type="NCBI Taxonomy" id="28002"/>
    <lineage>
        <taxon>Eukaryota</taxon>
        <taxon>Metamonada</taxon>
        <taxon>Diplomonadida</taxon>
        <taxon>Hexamitidae</taxon>
        <taxon>Hexamitinae</taxon>
        <taxon>Hexamita</taxon>
    </lineage>
</organism>
<dbReference type="AlphaFoldDB" id="A0AA86RQV8"/>
<sequence length="526" mass="61791">MSTCDQLIFSGHDMMLLCQMTDITVAQIGLKLVKQMEETKQQAAIIVDLKEYIERLQQQLKEQPEFRPQVVVNDNEIASLRTLNQQLRDRITKMQQIIGTQNENMNEINKKYQKELTEKLKAQFQLEKVQKAQKIQIQMNNSEFQMQTDPMPRTDRIIQTEIIKIEEPICQLPENYENQYYKPRKTLGSREERKKQLLLEKMAAQQSQLEQNQTEFQKQTIQSENIETKSESILKQNVNKQIQNEEKIYSCQFPDEPCGCWNQKLDQDHIQESVPQQGIYLNQPIVLKEIECDDLDDQLGCGLQEQSQIKQKLNTNCTLNATYNANLLPENSCEEESRMQDKRYGLKIEDKTYNNNQQQQIIQQTLIDEINAKIIKQYQQFPPNIEIKNNINKIKAQKHQSYINSIQIAIQNNLIQFEPFQQLTLNVFNQISDTKITFSELSKFSQSSINAFWSNKQWLLNKYEICSIFAKFMEQNTQVQQVSALEMKTLNKNLQPKSITDDKTNINGFIAYLVWLQLIYQSETLL</sequence>